<proteinExistence type="predicted"/>
<keyword evidence="2" id="KW-1185">Reference proteome</keyword>
<dbReference type="OrthoDB" id="5596796at2"/>
<dbReference type="AlphaFoldDB" id="A0A0N1ERA3"/>
<dbReference type="InterPro" id="IPR021730">
    <property type="entry name" value="YdbH"/>
</dbReference>
<dbReference type="RefSeq" id="WP_054455162.1">
    <property type="nucleotide sequence ID" value="NZ_LHPH01000018.1"/>
</dbReference>
<organism evidence="1 2">
    <name type="scientific">Pseudoalteromonas porphyrae</name>
    <dbReference type="NCBI Taxonomy" id="187330"/>
    <lineage>
        <taxon>Bacteria</taxon>
        <taxon>Pseudomonadati</taxon>
        <taxon>Pseudomonadota</taxon>
        <taxon>Gammaproteobacteria</taxon>
        <taxon>Alteromonadales</taxon>
        <taxon>Pseudoalteromonadaceae</taxon>
        <taxon>Pseudoalteromonas</taxon>
    </lineage>
</organism>
<dbReference type="STRING" id="187330.AMS58_07245"/>
<accession>A0A0N1ERA3</accession>
<evidence type="ECO:0000313" key="1">
    <source>
        <dbReference type="EMBL" id="KPH61420.1"/>
    </source>
</evidence>
<sequence>MLKRIGWGLLVLLMSVITLGYVFRMPITLHFIAPTLSSSGVELHCLDWSLTTKLDLHVQRACVIYQGQQLELANITVNTQYITIDRANLILSNSDTSTESSTAKKLVLALPQSRPLLHINRLEITQAQLQKPLTLSINESVINEFFVAGDVKADVKITKTKVSGHIELNDTLLTKMKATTANSLAGLNFTSQHSFTFDGIELKLKSKLDAGFSSVIDSCPMTVKSNGNVSSYYHLNTKLINVDAQQLTSTFNAKNECLQGLNGVITNPAQQQFIADQIPLSWQLTLPNKITLQGTQLTANELTLQGKSHVQMRIQQLAVDINSALETLSAQVDLLFTSDDITQLKIAANTSNNHVDGNFQLKMATLPDFIAVDLQKVNTQGHFLISNALGEQPKVELSAELALAQLKVDDIRLDNYHATFKAKLQSDQHLTASLSSKLDTVKVGSIKLTQLTNQLTAAGSLSVGELFFDLTSETKLAMLQSDEFKFKNIRISSQGLQSRALQASHHIFIDGIELVASHNMSSTAHPFEVIISDQLVTKLNPLLHQFEPLATLTDGTISGRITGDINLQQADISLQVTGVSGLYTDYLAKQLNTQFTGRYDSGQLNVEPTTFELNELRAGAVVEQLNGYWQVQENVPALLNVSGNVMGGHFLLDEYRLTNQPQQALVKFDNIDASKLITLDEKSGISLTGRVAGQLPVYFTDAGIEVRGGELVNKGTAKLLITDNAAFNAVKDQQQELGPVLGLLEDLDIKKINSSVNLKPDGWMTLGVNLQGYNQQQAQQVNFNYNHEENVFTLLRALRLSDEITQKVEQEYSTKGSKND</sequence>
<dbReference type="PATRIC" id="fig|187330.3.peg.1365"/>
<gene>
    <name evidence="1" type="ORF">ADS77_14675</name>
</gene>
<comment type="caution">
    <text evidence="1">The sequence shown here is derived from an EMBL/GenBank/DDBJ whole genome shotgun (WGS) entry which is preliminary data.</text>
</comment>
<dbReference type="Pfam" id="PF11739">
    <property type="entry name" value="YdbH-like"/>
    <property type="match status" value="1"/>
</dbReference>
<name>A0A0N1ERA3_9GAMM</name>
<evidence type="ECO:0000313" key="2">
    <source>
        <dbReference type="Proteomes" id="UP000037848"/>
    </source>
</evidence>
<protein>
    <submittedName>
        <fullName evidence="1">Uncharacterized protein</fullName>
    </submittedName>
</protein>
<dbReference type="EMBL" id="LHPH01000018">
    <property type="protein sequence ID" value="KPH61420.1"/>
    <property type="molecule type" value="Genomic_DNA"/>
</dbReference>
<dbReference type="Proteomes" id="UP000037848">
    <property type="component" value="Unassembled WGS sequence"/>
</dbReference>
<reference evidence="1 2" key="1">
    <citation type="submission" date="2015-08" db="EMBL/GenBank/DDBJ databases">
        <title>Draft Genome Sequence of Pseudoalteromonas porphyrae UCD-SED14.</title>
        <authorList>
            <person name="Coil D.A."/>
            <person name="Jospin G."/>
            <person name="Lee R.D."/>
            <person name="Eisen J.A."/>
        </authorList>
    </citation>
    <scope>NUCLEOTIDE SEQUENCE [LARGE SCALE GENOMIC DNA]</scope>
    <source>
        <strain evidence="1 2">UCD-SED14</strain>
    </source>
</reference>